<dbReference type="PROSITE" id="PS50893">
    <property type="entry name" value="ABC_TRANSPORTER_2"/>
    <property type="match status" value="1"/>
</dbReference>
<dbReference type="InterPro" id="IPR050763">
    <property type="entry name" value="ABC_transporter_ATP-binding"/>
</dbReference>
<sequence length="239" mass="26483">MFPLMVDRLSFKYNERDPWVLNDLSFSLSFDSGITGLIGQNGSGKSTLINCLSGVLHSRVGSITYFGKSAGTIMAKRQIGVSFQNIEFPANLKVREIIGAIFTIRGLQVSSLDIARWADDFLLSDVLKKNARNLSGGRQKMLANLLALAWEPAILLLDEPSAGLDFDARECVWRHLQAARQRRAIVLIASHTYEELTCLCDGIILLDKGHIAAQEQLNGVDNSVILQEFKTTLKRGIYV</sequence>
<dbReference type="CDD" id="cd03225">
    <property type="entry name" value="ABC_cobalt_CbiO_domain1"/>
    <property type="match status" value="1"/>
</dbReference>
<dbReference type="GO" id="GO:0055085">
    <property type="term" value="P:transmembrane transport"/>
    <property type="evidence" value="ECO:0007669"/>
    <property type="project" value="InterPro"/>
</dbReference>
<proteinExistence type="inferred from homology"/>
<dbReference type="InterPro" id="IPR015856">
    <property type="entry name" value="ABC_transpr_CbiO/EcfA_su"/>
</dbReference>
<feature type="domain" description="ABC transporter" evidence="6">
    <location>
        <begin position="4"/>
        <end position="233"/>
    </location>
</feature>
<evidence type="ECO:0000256" key="3">
    <source>
        <dbReference type="ARBA" id="ARBA00022458"/>
    </source>
</evidence>
<evidence type="ECO:0000313" key="7">
    <source>
        <dbReference type="EMBL" id="PZD79887.1"/>
    </source>
</evidence>
<dbReference type="PANTHER" id="PTHR42711:SF5">
    <property type="entry name" value="ABC TRANSPORTER ATP-BINDING PROTEIN NATA"/>
    <property type="match status" value="1"/>
</dbReference>
<dbReference type="OrthoDB" id="5291058at2"/>
<dbReference type="InterPro" id="IPR027417">
    <property type="entry name" value="P-loop_NTPase"/>
</dbReference>
<dbReference type="GO" id="GO:0016887">
    <property type="term" value="F:ATP hydrolysis activity"/>
    <property type="evidence" value="ECO:0007669"/>
    <property type="project" value="InterPro"/>
</dbReference>
<organism evidence="7 8">
    <name type="scientific">Acidithiobacillus ferrooxidans</name>
    <name type="common">Thiobacillus ferrooxidans</name>
    <dbReference type="NCBI Taxonomy" id="920"/>
    <lineage>
        <taxon>Bacteria</taxon>
        <taxon>Pseudomonadati</taxon>
        <taxon>Pseudomonadota</taxon>
        <taxon>Acidithiobacillia</taxon>
        <taxon>Acidithiobacillales</taxon>
        <taxon>Acidithiobacillaceae</taxon>
        <taxon>Acidithiobacillus</taxon>
    </lineage>
</organism>
<comment type="similarity">
    <text evidence="1">Belongs to the ABC transporter superfamily.</text>
</comment>
<dbReference type="InterPro" id="IPR003439">
    <property type="entry name" value="ABC_transporter-like_ATP-bd"/>
</dbReference>
<dbReference type="PANTHER" id="PTHR42711">
    <property type="entry name" value="ABC TRANSPORTER ATP-BINDING PROTEIN"/>
    <property type="match status" value="1"/>
</dbReference>
<name>A0A2W1KKN9_ACIFR</name>
<evidence type="ECO:0000313" key="8">
    <source>
        <dbReference type="Proteomes" id="UP000248886"/>
    </source>
</evidence>
<evidence type="ECO:0000256" key="1">
    <source>
        <dbReference type="ARBA" id="ARBA00005417"/>
    </source>
</evidence>
<dbReference type="OMA" id="FNCILGQ"/>
<keyword evidence="2" id="KW-0813">Transport</keyword>
<dbReference type="GO" id="GO:0016020">
    <property type="term" value="C:membrane"/>
    <property type="evidence" value="ECO:0007669"/>
    <property type="project" value="InterPro"/>
</dbReference>
<dbReference type="SUPFAM" id="SSF52540">
    <property type="entry name" value="P-loop containing nucleoside triphosphate hydrolases"/>
    <property type="match status" value="1"/>
</dbReference>
<accession>A0A2W1KKN9</accession>
<evidence type="ECO:0000259" key="6">
    <source>
        <dbReference type="PROSITE" id="PS50893"/>
    </source>
</evidence>
<evidence type="ECO:0000256" key="2">
    <source>
        <dbReference type="ARBA" id="ARBA00022448"/>
    </source>
</evidence>
<dbReference type="Proteomes" id="UP000248886">
    <property type="component" value="Unassembled WGS sequence"/>
</dbReference>
<dbReference type="Pfam" id="PF00005">
    <property type="entry name" value="ABC_tran"/>
    <property type="match status" value="1"/>
</dbReference>
<dbReference type="AlphaFoldDB" id="A0A2W1KKN9"/>
<gene>
    <name evidence="7" type="ORF">DN052_15280</name>
</gene>
<dbReference type="EMBL" id="QKQP01000012">
    <property type="protein sequence ID" value="PZD79887.1"/>
    <property type="molecule type" value="Genomic_DNA"/>
</dbReference>
<protein>
    <submittedName>
        <fullName evidence="7">ABC transporter ATP-binding protein</fullName>
    </submittedName>
</protein>
<evidence type="ECO:0000256" key="5">
    <source>
        <dbReference type="ARBA" id="ARBA00022840"/>
    </source>
</evidence>
<dbReference type="InterPro" id="IPR003593">
    <property type="entry name" value="AAA+_ATPase"/>
</dbReference>
<dbReference type="RefSeq" id="WP_012536973.1">
    <property type="nucleotide sequence ID" value="NZ_AP025160.1"/>
</dbReference>
<reference evidence="7 8" key="1">
    <citation type="submission" date="2018-06" db="EMBL/GenBank/DDBJ databases">
        <title>Draft sequence of Acidithiobacillus ferrooxidans CCM 4253.</title>
        <authorList>
            <person name="Moya-Beltran A."/>
            <person name="Castro M."/>
            <person name="Covarrubias P.C."/>
            <person name="Issotta F."/>
            <person name="Janiczek O."/>
            <person name="Mandl M."/>
            <person name="Kucera J."/>
            <person name="Quatrini R."/>
        </authorList>
    </citation>
    <scope>NUCLEOTIDE SEQUENCE [LARGE SCALE GENOMIC DNA]</scope>
    <source>
        <strain evidence="7 8">CCM 4253</strain>
    </source>
</reference>
<dbReference type="GO" id="GO:0005524">
    <property type="term" value="F:ATP binding"/>
    <property type="evidence" value="ECO:0007669"/>
    <property type="project" value="UniProtKB-KW"/>
</dbReference>
<dbReference type="GeneID" id="65281232"/>
<dbReference type="Gene3D" id="3.40.50.300">
    <property type="entry name" value="P-loop containing nucleotide triphosphate hydrolases"/>
    <property type="match status" value="1"/>
</dbReference>
<dbReference type="SMART" id="SM00382">
    <property type="entry name" value="AAA"/>
    <property type="match status" value="1"/>
</dbReference>
<comment type="caution">
    <text evidence="7">The sequence shown here is derived from an EMBL/GenBank/DDBJ whole genome shotgun (WGS) entry which is preliminary data.</text>
</comment>
<keyword evidence="3" id="KW-0536">Nodulation</keyword>
<evidence type="ECO:0000256" key="4">
    <source>
        <dbReference type="ARBA" id="ARBA00022741"/>
    </source>
</evidence>
<keyword evidence="4" id="KW-0547">Nucleotide-binding</keyword>
<keyword evidence="5 7" id="KW-0067">ATP-binding</keyword>